<evidence type="ECO:0000259" key="8">
    <source>
        <dbReference type="Pfam" id="PF00150"/>
    </source>
</evidence>
<evidence type="ECO:0000313" key="12">
    <source>
        <dbReference type="EMBL" id="RMY00393.1"/>
    </source>
</evidence>
<evidence type="ECO:0000313" key="9">
    <source>
        <dbReference type="EMBL" id="RMX74474.1"/>
    </source>
</evidence>
<evidence type="ECO:0000256" key="4">
    <source>
        <dbReference type="ARBA" id="ARBA00023316"/>
    </source>
</evidence>
<evidence type="ECO:0000256" key="5">
    <source>
        <dbReference type="RuleBase" id="RU361153"/>
    </source>
</evidence>
<gene>
    <name evidence="13" type="ORF">D0865_14450</name>
    <name evidence="12" type="ORF">D0866_15936</name>
    <name evidence="10" type="ORF">D0867_15826</name>
    <name evidence="11" type="ORF">D0868_12255</name>
    <name evidence="9" type="ORF">D0869_12554</name>
</gene>
<keyword evidence="4" id="KW-0961">Cell wall biogenesis/degradation</keyword>
<organism evidence="11 18">
    <name type="scientific">Hortaea werneckii</name>
    <name type="common">Black yeast</name>
    <name type="synonym">Cladosporium werneckii</name>
    <dbReference type="NCBI Taxonomy" id="91943"/>
    <lineage>
        <taxon>Eukaryota</taxon>
        <taxon>Fungi</taxon>
        <taxon>Dikarya</taxon>
        <taxon>Ascomycota</taxon>
        <taxon>Pezizomycotina</taxon>
        <taxon>Dothideomycetes</taxon>
        <taxon>Dothideomycetidae</taxon>
        <taxon>Mycosphaerellales</taxon>
        <taxon>Teratosphaeriaceae</taxon>
        <taxon>Hortaea</taxon>
    </lineage>
</organism>
<dbReference type="VEuPathDB" id="FungiDB:BTJ68_06396"/>
<dbReference type="InterPro" id="IPR001547">
    <property type="entry name" value="Glyco_hydro_5"/>
</dbReference>
<dbReference type="SUPFAM" id="SSF51445">
    <property type="entry name" value="(Trans)glycosidases"/>
    <property type="match status" value="1"/>
</dbReference>
<feature type="compositionally biased region" description="Low complexity" evidence="6">
    <location>
        <begin position="388"/>
        <end position="400"/>
    </location>
</feature>
<feature type="region of interest" description="Disordered" evidence="6">
    <location>
        <begin position="388"/>
        <end position="442"/>
    </location>
</feature>
<dbReference type="InterPro" id="IPR017853">
    <property type="entry name" value="GH"/>
</dbReference>
<evidence type="ECO:0000313" key="14">
    <source>
        <dbReference type="Proteomes" id="UP000270230"/>
    </source>
</evidence>
<dbReference type="GO" id="GO:0005576">
    <property type="term" value="C:extracellular region"/>
    <property type="evidence" value="ECO:0007669"/>
    <property type="project" value="TreeGrafter"/>
</dbReference>
<dbReference type="Proteomes" id="UP000281245">
    <property type="component" value="Unassembled WGS sequence"/>
</dbReference>
<keyword evidence="7" id="KW-0812">Transmembrane</keyword>
<evidence type="ECO:0000256" key="6">
    <source>
        <dbReference type="SAM" id="MobiDB-lite"/>
    </source>
</evidence>
<dbReference type="EMBL" id="QWIK01001464">
    <property type="protein sequence ID" value="RMX94512.1"/>
    <property type="molecule type" value="Genomic_DNA"/>
</dbReference>
<evidence type="ECO:0000256" key="1">
    <source>
        <dbReference type="ARBA" id="ARBA00005641"/>
    </source>
</evidence>
<keyword evidence="3 5" id="KW-0326">Glycosidase</keyword>
<dbReference type="Pfam" id="PF00150">
    <property type="entry name" value="Cellulase"/>
    <property type="match status" value="1"/>
</dbReference>
<evidence type="ECO:0000313" key="11">
    <source>
        <dbReference type="EMBL" id="RMX94512.1"/>
    </source>
</evidence>
<reference evidence="14 15" key="1">
    <citation type="journal article" date="2018" name="BMC Genomics">
        <title>Genomic evidence for intraspecific hybridization in a clonal and extremely halotolerant yeast.</title>
        <authorList>
            <person name="Gostincar C."/>
            <person name="Stajich J.E."/>
            <person name="Zupancic J."/>
            <person name="Zalar P."/>
            <person name="Gunde-Cimerman N."/>
        </authorList>
    </citation>
    <scope>NUCLEOTIDE SEQUENCE [LARGE SCALE GENOMIC DNA]</scope>
    <source>
        <strain evidence="13 14">EXF-151</strain>
        <strain evidence="12 16">EXF-6651</strain>
        <strain evidence="11 18">EXF-6654</strain>
        <strain evidence="9 17">EXF-6656</strain>
        <strain evidence="10 15">EXF-6669</strain>
    </source>
</reference>
<feature type="compositionally biased region" description="Low complexity" evidence="6">
    <location>
        <begin position="420"/>
        <end position="442"/>
    </location>
</feature>
<evidence type="ECO:0000313" key="17">
    <source>
        <dbReference type="Proteomes" id="UP000281245"/>
    </source>
</evidence>
<dbReference type="EMBL" id="QWIJ01001519">
    <property type="protein sequence ID" value="RMX74474.1"/>
    <property type="molecule type" value="Genomic_DNA"/>
</dbReference>
<dbReference type="PANTHER" id="PTHR31297:SF42">
    <property type="entry name" value="GLYCOSIDE HYDROLASE FAMILY 5 DOMAIN-CONTAINING PROTEIN"/>
    <property type="match status" value="1"/>
</dbReference>
<accession>A0A3M6XUT9</accession>
<sequence>MTPSLFEDTDTEDEWHLCAQLGKDQCLETLQDHWENFYTRDDLVAIKRAGLNSIRIPLGYWAVDLEDYEPYVKGQYPYLIRAVQWAQELDLTVFLDIHGAPGSQNGYSGSGLVDEVTFQSNQSNADRTLKVLRNLTEEFSKEQYGGVVTNIEPLNEPLLSFEALKDFYEPSSKIVNVTGINFTIHGTPEPFIFTYFATRTNCPPPTDGFYNPHSWANYDPNNPNAQKPAPNLVVDTHQFWAFPPLDNLTKEQTVEHICDFGQQIRNNSAIPYTLVGEWSLSTGITANTTGNTEQDQDKRTWFRKLFEAQNAAFTPYDAGQSSIGWYFWAWKLEYDIDAWSYRRGLGDGYIPSNISDPSTYEYPIKKNGCIDSDHEYEAKAQVTFTTYSPSSTATSSSSSSSGGGSGNGGGGSNDSDDSDGSSSSSSSSDSDSSSSTSSGAATPSARISFEAFPGLGFLALAPLVFFGCSLFL</sequence>
<feature type="compositionally biased region" description="Gly residues" evidence="6">
    <location>
        <begin position="401"/>
        <end position="412"/>
    </location>
</feature>
<dbReference type="EMBL" id="QWIM01003486">
    <property type="protein sequence ID" value="RMY00393.1"/>
    <property type="molecule type" value="Genomic_DNA"/>
</dbReference>
<dbReference type="GO" id="GO:0071555">
    <property type="term" value="P:cell wall organization"/>
    <property type="evidence" value="ECO:0007669"/>
    <property type="project" value="UniProtKB-KW"/>
</dbReference>
<dbReference type="Proteomes" id="UP000282582">
    <property type="component" value="Unassembled WGS sequence"/>
</dbReference>
<dbReference type="Proteomes" id="UP000276864">
    <property type="component" value="Unassembled WGS sequence"/>
</dbReference>
<dbReference type="GO" id="GO:0008422">
    <property type="term" value="F:beta-glucosidase activity"/>
    <property type="evidence" value="ECO:0007669"/>
    <property type="project" value="TreeGrafter"/>
</dbReference>
<feature type="transmembrane region" description="Helical" evidence="7">
    <location>
        <begin position="451"/>
        <end position="471"/>
    </location>
</feature>
<evidence type="ECO:0000313" key="16">
    <source>
        <dbReference type="Proteomes" id="UP000276864"/>
    </source>
</evidence>
<keyword evidence="2 5" id="KW-0378">Hydrolase</keyword>
<keyword evidence="7" id="KW-1133">Transmembrane helix</keyword>
<dbReference type="EMBL" id="QWIL01003569">
    <property type="protein sequence ID" value="RMX85916.1"/>
    <property type="molecule type" value="Genomic_DNA"/>
</dbReference>
<dbReference type="EMBL" id="QWIN01002079">
    <property type="protein sequence ID" value="RMY33466.1"/>
    <property type="molecule type" value="Genomic_DNA"/>
</dbReference>
<dbReference type="Proteomes" id="UP000270230">
    <property type="component" value="Unassembled WGS sequence"/>
</dbReference>
<dbReference type="PANTHER" id="PTHR31297">
    <property type="entry name" value="GLUCAN ENDO-1,6-BETA-GLUCOSIDASE B"/>
    <property type="match status" value="1"/>
</dbReference>
<protein>
    <recommendedName>
        <fullName evidence="8">Glycoside hydrolase family 5 domain-containing protein</fullName>
    </recommendedName>
</protein>
<dbReference type="InterPro" id="IPR050386">
    <property type="entry name" value="Glycosyl_hydrolase_5"/>
</dbReference>
<dbReference type="GO" id="GO:0009251">
    <property type="term" value="P:glucan catabolic process"/>
    <property type="evidence" value="ECO:0007669"/>
    <property type="project" value="TreeGrafter"/>
</dbReference>
<evidence type="ECO:0000313" key="13">
    <source>
        <dbReference type="EMBL" id="RMY33466.1"/>
    </source>
</evidence>
<feature type="domain" description="Glycoside hydrolase family 5" evidence="8">
    <location>
        <begin position="27"/>
        <end position="331"/>
    </location>
</feature>
<evidence type="ECO:0000313" key="18">
    <source>
        <dbReference type="Proteomes" id="UP000282582"/>
    </source>
</evidence>
<keyword evidence="7" id="KW-0472">Membrane</keyword>
<dbReference type="Proteomes" id="UP000271337">
    <property type="component" value="Unassembled WGS sequence"/>
</dbReference>
<dbReference type="GO" id="GO:0009986">
    <property type="term" value="C:cell surface"/>
    <property type="evidence" value="ECO:0007669"/>
    <property type="project" value="TreeGrafter"/>
</dbReference>
<dbReference type="Gene3D" id="3.20.20.80">
    <property type="entry name" value="Glycosidases"/>
    <property type="match status" value="1"/>
</dbReference>
<evidence type="ECO:0000256" key="7">
    <source>
        <dbReference type="SAM" id="Phobius"/>
    </source>
</evidence>
<comment type="caution">
    <text evidence="11">The sequence shown here is derived from an EMBL/GenBank/DDBJ whole genome shotgun (WGS) entry which is preliminary data.</text>
</comment>
<name>A0A3M6XUT9_HORWE</name>
<evidence type="ECO:0000256" key="2">
    <source>
        <dbReference type="ARBA" id="ARBA00022801"/>
    </source>
</evidence>
<proteinExistence type="inferred from homology"/>
<dbReference type="AlphaFoldDB" id="A0A3M6XUT9"/>
<evidence type="ECO:0000313" key="10">
    <source>
        <dbReference type="EMBL" id="RMX85916.1"/>
    </source>
</evidence>
<dbReference type="OrthoDB" id="1887033at2759"/>
<evidence type="ECO:0000256" key="3">
    <source>
        <dbReference type="ARBA" id="ARBA00023295"/>
    </source>
</evidence>
<comment type="similarity">
    <text evidence="1 5">Belongs to the glycosyl hydrolase 5 (cellulase A) family.</text>
</comment>
<evidence type="ECO:0000313" key="15">
    <source>
        <dbReference type="Proteomes" id="UP000271337"/>
    </source>
</evidence>